<dbReference type="Proteomes" id="UP000515344">
    <property type="component" value="Chromosome"/>
</dbReference>
<evidence type="ECO:0000313" key="1">
    <source>
        <dbReference type="EMBL" id="QNA45527.1"/>
    </source>
</evidence>
<evidence type="ECO:0000313" key="2">
    <source>
        <dbReference type="Proteomes" id="UP000515344"/>
    </source>
</evidence>
<accession>A0A7G5XJ74</accession>
<reference evidence="2" key="1">
    <citation type="submission" date="2020-08" db="EMBL/GenBank/DDBJ databases">
        <title>Lacibacter sp. S13-6-6 genome sequencing.</title>
        <authorList>
            <person name="Jin L."/>
        </authorList>
    </citation>
    <scope>NUCLEOTIDE SEQUENCE [LARGE SCALE GENOMIC DNA]</scope>
    <source>
        <strain evidence="2">S13-6-6</strain>
    </source>
</reference>
<dbReference type="EMBL" id="CP060007">
    <property type="protein sequence ID" value="QNA45527.1"/>
    <property type="molecule type" value="Genomic_DNA"/>
</dbReference>
<protein>
    <submittedName>
        <fullName evidence="1">Uncharacterized protein</fullName>
    </submittedName>
</protein>
<sequence length="98" mass="11255">MKYFLSIFFILLFALNSVSVILPFTDLYADFEVSINPEQEQKEEKTDPESKEKFQSYSILMNNIVLDTNGRKNKTAFSNSAFIEEVNIKNPTPPPEQA</sequence>
<keyword evidence="2" id="KW-1185">Reference proteome</keyword>
<dbReference type="AlphaFoldDB" id="A0A7G5XJ74"/>
<organism evidence="1 2">
    <name type="scientific">Lacibacter sediminis</name>
    <dbReference type="NCBI Taxonomy" id="2760713"/>
    <lineage>
        <taxon>Bacteria</taxon>
        <taxon>Pseudomonadati</taxon>
        <taxon>Bacteroidota</taxon>
        <taxon>Chitinophagia</taxon>
        <taxon>Chitinophagales</taxon>
        <taxon>Chitinophagaceae</taxon>
        <taxon>Lacibacter</taxon>
    </lineage>
</organism>
<name>A0A7G5XJ74_9BACT</name>
<proteinExistence type="predicted"/>
<dbReference type="KEGG" id="lacs:H4075_04810"/>
<dbReference type="RefSeq" id="WP_182804663.1">
    <property type="nucleotide sequence ID" value="NZ_CP060007.1"/>
</dbReference>
<gene>
    <name evidence="1" type="ORF">H4075_04810</name>
</gene>